<name>A0A495RJ33_9GAMM</name>
<evidence type="ECO:0000256" key="1">
    <source>
        <dbReference type="ARBA" id="ARBA00001849"/>
    </source>
</evidence>
<evidence type="ECO:0000313" key="13">
    <source>
        <dbReference type="Proteomes" id="UP000278542"/>
    </source>
</evidence>
<dbReference type="Pfam" id="PF00773">
    <property type="entry name" value="RNB"/>
    <property type="match status" value="1"/>
</dbReference>
<dbReference type="InterPro" id="IPR013223">
    <property type="entry name" value="RNase_B_OB_dom"/>
</dbReference>
<comment type="catalytic activity">
    <reaction evidence="1">
        <text>Exonucleolytic cleavage in the 3'- to 5'-direction to yield nucleoside 5'-phosphates.</text>
        <dbReference type="EC" id="3.1.13.1"/>
    </reaction>
</comment>
<evidence type="ECO:0000256" key="6">
    <source>
        <dbReference type="ARBA" id="ARBA00022801"/>
    </source>
</evidence>
<evidence type="ECO:0000256" key="5">
    <source>
        <dbReference type="ARBA" id="ARBA00022722"/>
    </source>
</evidence>
<sequence length="644" mass="72608">MLQDNPLLAQLKQQLHTQAPRAEGIVKAHEKGYGFLETDNKKSYFIPANKMKNVMDGDKVSGIVIENGDKTAFEPETLLEPSLNTFLGQITFANKALEIIPQNMSKMTIKCKTSPSVTQQLKAGDWVKAKITSHALENKQGFSAEITQFVTEDNTPDYLWLMALAKYDLAATPLADIQWQLTEHPVLTRFDLTQQPFFTIDGASTEDMDDALSISQDAQGNYHLLIAIADPSAYIAENSDIDALAYQRAFSTYLPSFTVPMLPVSLANERCSLKADEKRPAIVCHVTIEQDGNIIYDTAEFHLAWIISKAKLTYDNVSDFIANNHALSTDVTGIAEQLVLLSQLAKVRTNWRYQHALLFKDNSEYRFVFDNNRQVTDIIKETKLSAHKMVEEAMVIANQVLTYRLTHQLGFGIFNVHSGFDPKYLDSAIKLLSENQIENFDKERLSSLAGYKDLRRLTEKNERLDYRLRRFQAPADFAIEPYPHFGLGFEAYATWTSPIRKYGDLLNHRLLKALMAHESHAKPNPDILSIMNERRKAGRLAERELNNKLYCQFLKNKVGQTFAAQIIDLNRGGAKVRLTDIGAVAFLPATLIHPVRGELILSPENGHIKIKDEVAYQLLDFIDVTINEVKVENTSVIVKIAAAE</sequence>
<dbReference type="GO" id="GO:0006402">
    <property type="term" value="P:mRNA catabolic process"/>
    <property type="evidence" value="ECO:0007669"/>
    <property type="project" value="TreeGrafter"/>
</dbReference>
<dbReference type="NCBIfam" id="TIGR00358">
    <property type="entry name" value="3_prime_RNase"/>
    <property type="match status" value="1"/>
</dbReference>
<dbReference type="InterPro" id="IPR001900">
    <property type="entry name" value="RNase_II/R"/>
</dbReference>
<evidence type="ECO:0000313" key="12">
    <source>
        <dbReference type="EMBL" id="RKS87166.1"/>
    </source>
</evidence>
<dbReference type="EMBL" id="RBWY01000001">
    <property type="protein sequence ID" value="RKS87166.1"/>
    <property type="molecule type" value="Genomic_DNA"/>
</dbReference>
<dbReference type="InterPro" id="IPR022966">
    <property type="entry name" value="RNase_II/R_CS"/>
</dbReference>
<feature type="domain" description="Cold-shock" evidence="10">
    <location>
        <begin position="23"/>
        <end position="79"/>
    </location>
</feature>
<dbReference type="NCBIfam" id="NF003455">
    <property type="entry name" value="PRK05054.1"/>
    <property type="match status" value="1"/>
</dbReference>
<keyword evidence="7" id="KW-0269">Exonuclease</keyword>
<dbReference type="Pfam" id="PF08206">
    <property type="entry name" value="OB_RNB"/>
    <property type="match status" value="1"/>
</dbReference>
<dbReference type="PANTHER" id="PTHR23355">
    <property type="entry name" value="RIBONUCLEASE"/>
    <property type="match status" value="1"/>
</dbReference>
<dbReference type="SMART" id="SM00955">
    <property type="entry name" value="RNB"/>
    <property type="match status" value="1"/>
</dbReference>
<dbReference type="RefSeq" id="WP_121144077.1">
    <property type="nucleotide sequence ID" value="NZ_RBWY01000001.1"/>
</dbReference>
<comment type="similarity">
    <text evidence="3">Belongs to the RNR ribonuclease family. RNase II subfamily.</text>
</comment>
<dbReference type="Proteomes" id="UP000278542">
    <property type="component" value="Unassembled WGS sequence"/>
</dbReference>
<dbReference type="Gene3D" id="2.40.50.640">
    <property type="match status" value="1"/>
</dbReference>
<dbReference type="SUPFAM" id="SSF50249">
    <property type="entry name" value="Nucleic acid-binding proteins"/>
    <property type="match status" value="3"/>
</dbReference>
<dbReference type="SMART" id="SM00357">
    <property type="entry name" value="CSP"/>
    <property type="match status" value="1"/>
</dbReference>
<dbReference type="InterPro" id="IPR011129">
    <property type="entry name" value="CSD"/>
</dbReference>
<dbReference type="OrthoDB" id="9764149at2"/>
<dbReference type="GO" id="GO:0005829">
    <property type="term" value="C:cytosol"/>
    <property type="evidence" value="ECO:0007669"/>
    <property type="project" value="TreeGrafter"/>
</dbReference>
<dbReference type="PANTHER" id="PTHR23355:SF37">
    <property type="entry name" value="EXORIBONUCLEASE 2"/>
    <property type="match status" value="1"/>
</dbReference>
<dbReference type="InterPro" id="IPR011804">
    <property type="entry name" value="RNase_II"/>
</dbReference>
<evidence type="ECO:0000256" key="4">
    <source>
        <dbReference type="ARBA" id="ARBA00022490"/>
    </source>
</evidence>
<feature type="domain" description="RNB" evidence="11">
    <location>
        <begin position="189"/>
        <end position="517"/>
    </location>
</feature>
<organism evidence="12 13">
    <name type="scientific">Orbus hercynius</name>
    <dbReference type="NCBI Taxonomy" id="593135"/>
    <lineage>
        <taxon>Bacteria</taxon>
        <taxon>Pseudomonadati</taxon>
        <taxon>Pseudomonadota</taxon>
        <taxon>Gammaproteobacteria</taxon>
        <taxon>Orbales</taxon>
        <taxon>Orbaceae</taxon>
        <taxon>Orbus</taxon>
    </lineage>
</organism>
<protein>
    <recommendedName>
        <fullName evidence="9">Exoribonuclease II</fullName>
        <ecNumber evidence="9">3.1.13.1</ecNumber>
    </recommendedName>
</protein>
<evidence type="ECO:0000256" key="8">
    <source>
        <dbReference type="ARBA" id="ARBA00022884"/>
    </source>
</evidence>
<dbReference type="Gene3D" id="2.40.50.140">
    <property type="entry name" value="Nucleic acid-binding proteins"/>
    <property type="match status" value="2"/>
</dbReference>
<dbReference type="InterPro" id="IPR012340">
    <property type="entry name" value="NA-bd_OB-fold"/>
</dbReference>
<dbReference type="AlphaFoldDB" id="A0A495RJ33"/>
<gene>
    <name evidence="12" type="ORF">DES39_0383</name>
</gene>
<dbReference type="GO" id="GO:0003723">
    <property type="term" value="F:RNA binding"/>
    <property type="evidence" value="ECO:0007669"/>
    <property type="project" value="UniProtKB-KW"/>
</dbReference>
<keyword evidence="8" id="KW-0694">RNA-binding</keyword>
<reference evidence="12 13" key="1">
    <citation type="submission" date="2018-10" db="EMBL/GenBank/DDBJ databases">
        <title>Genomic Encyclopedia of Type Strains, Phase IV (KMG-IV): sequencing the most valuable type-strain genomes for metagenomic binning, comparative biology and taxonomic classification.</title>
        <authorList>
            <person name="Goeker M."/>
        </authorList>
    </citation>
    <scope>NUCLEOTIDE SEQUENCE [LARGE SCALE GENOMIC DNA]</scope>
    <source>
        <strain evidence="12 13">DSM 22228</strain>
    </source>
</reference>
<keyword evidence="6" id="KW-0378">Hydrolase</keyword>
<comment type="caution">
    <text evidence="12">The sequence shown here is derived from an EMBL/GenBank/DDBJ whole genome shotgun (WGS) entry which is preliminary data.</text>
</comment>
<comment type="subcellular location">
    <subcellularLocation>
        <location evidence="2">Cytoplasm</location>
    </subcellularLocation>
</comment>
<dbReference type="EC" id="3.1.13.1" evidence="9"/>
<evidence type="ECO:0000256" key="3">
    <source>
        <dbReference type="ARBA" id="ARBA00009925"/>
    </source>
</evidence>
<keyword evidence="13" id="KW-1185">Reference proteome</keyword>
<evidence type="ECO:0000259" key="10">
    <source>
        <dbReference type="SMART" id="SM00357"/>
    </source>
</evidence>
<dbReference type="GO" id="GO:0008859">
    <property type="term" value="F:exoribonuclease II activity"/>
    <property type="evidence" value="ECO:0007669"/>
    <property type="project" value="UniProtKB-UniRule"/>
</dbReference>
<keyword evidence="5" id="KW-0540">Nuclease</keyword>
<evidence type="ECO:0000256" key="9">
    <source>
        <dbReference type="NCBIfam" id="TIGR02062"/>
    </source>
</evidence>
<accession>A0A495RJ33</accession>
<dbReference type="InterPro" id="IPR004476">
    <property type="entry name" value="RNase_II/RNase_R"/>
</dbReference>
<dbReference type="NCBIfam" id="TIGR02062">
    <property type="entry name" value="RNase_B"/>
    <property type="match status" value="1"/>
</dbReference>
<keyword evidence="4" id="KW-0963">Cytoplasm</keyword>
<dbReference type="InterPro" id="IPR050180">
    <property type="entry name" value="RNR_Ribonuclease"/>
</dbReference>
<dbReference type="PROSITE" id="PS01175">
    <property type="entry name" value="RIBONUCLEASE_II"/>
    <property type="match status" value="1"/>
</dbReference>
<evidence type="ECO:0000256" key="2">
    <source>
        <dbReference type="ARBA" id="ARBA00004496"/>
    </source>
</evidence>
<proteinExistence type="inferred from homology"/>
<evidence type="ECO:0000256" key="7">
    <source>
        <dbReference type="ARBA" id="ARBA00022839"/>
    </source>
</evidence>
<evidence type="ECO:0000259" key="11">
    <source>
        <dbReference type="SMART" id="SM00955"/>
    </source>
</evidence>